<organism evidence="3 4">
    <name type="scientific">Actinoplanes couchii</name>
    <dbReference type="NCBI Taxonomy" id="403638"/>
    <lineage>
        <taxon>Bacteria</taxon>
        <taxon>Bacillati</taxon>
        <taxon>Actinomycetota</taxon>
        <taxon>Actinomycetes</taxon>
        <taxon>Micromonosporales</taxon>
        <taxon>Micromonosporaceae</taxon>
        <taxon>Actinoplanes</taxon>
    </lineage>
</organism>
<dbReference type="Proteomes" id="UP000612282">
    <property type="component" value="Unassembled WGS sequence"/>
</dbReference>
<evidence type="ECO:0000256" key="1">
    <source>
        <dbReference type="SAM" id="MobiDB-lite"/>
    </source>
</evidence>
<keyword evidence="2" id="KW-0812">Transmembrane</keyword>
<feature type="transmembrane region" description="Helical" evidence="2">
    <location>
        <begin position="38"/>
        <end position="58"/>
    </location>
</feature>
<keyword evidence="4" id="KW-1185">Reference proteome</keyword>
<evidence type="ECO:0000313" key="3">
    <source>
        <dbReference type="EMBL" id="GID54987.1"/>
    </source>
</evidence>
<evidence type="ECO:0000256" key="2">
    <source>
        <dbReference type="SAM" id="Phobius"/>
    </source>
</evidence>
<evidence type="ECO:0000313" key="4">
    <source>
        <dbReference type="Proteomes" id="UP000612282"/>
    </source>
</evidence>
<keyword evidence="2" id="KW-1133">Transmembrane helix</keyword>
<comment type="caution">
    <text evidence="3">The sequence shown here is derived from an EMBL/GenBank/DDBJ whole genome shotgun (WGS) entry which is preliminary data.</text>
</comment>
<gene>
    <name evidence="3" type="ORF">Aco03nite_033910</name>
</gene>
<keyword evidence="2" id="KW-0472">Membrane</keyword>
<accession>A0ABQ3X917</accession>
<reference evidence="3 4" key="1">
    <citation type="submission" date="2021-01" db="EMBL/GenBank/DDBJ databases">
        <title>Whole genome shotgun sequence of Actinoplanes couchii NBRC 106145.</title>
        <authorList>
            <person name="Komaki H."/>
            <person name="Tamura T."/>
        </authorList>
    </citation>
    <scope>NUCLEOTIDE SEQUENCE [LARGE SCALE GENOMIC DNA]</scope>
    <source>
        <strain evidence="3 4">NBRC 106145</strain>
    </source>
</reference>
<feature type="compositionally biased region" description="Basic and acidic residues" evidence="1">
    <location>
        <begin position="1"/>
        <end position="10"/>
    </location>
</feature>
<name>A0ABQ3X917_9ACTN</name>
<sequence length="59" mass="6703">MDNSRYHESTTPKSPPQGEKNTADPRHRPWRKPSRRTVLVVIEILGLAVAVIALVRGWN</sequence>
<proteinExistence type="predicted"/>
<feature type="region of interest" description="Disordered" evidence="1">
    <location>
        <begin position="1"/>
        <end position="32"/>
    </location>
</feature>
<dbReference type="EMBL" id="BOMG01000044">
    <property type="protein sequence ID" value="GID54987.1"/>
    <property type="molecule type" value="Genomic_DNA"/>
</dbReference>
<protein>
    <submittedName>
        <fullName evidence="3">Uncharacterized protein</fullName>
    </submittedName>
</protein>